<reference evidence="1 2" key="1">
    <citation type="journal article" date="2019" name="Sci. Rep.">
        <title>Orb-weaving spider Araneus ventricosus genome elucidates the spidroin gene catalogue.</title>
        <authorList>
            <person name="Kono N."/>
            <person name="Nakamura H."/>
            <person name="Ohtoshi R."/>
            <person name="Moran D.A.P."/>
            <person name="Shinohara A."/>
            <person name="Yoshida Y."/>
            <person name="Fujiwara M."/>
            <person name="Mori M."/>
            <person name="Tomita M."/>
            <person name="Arakawa K."/>
        </authorList>
    </citation>
    <scope>NUCLEOTIDE SEQUENCE [LARGE SCALE GENOMIC DNA]</scope>
</reference>
<protein>
    <submittedName>
        <fullName evidence="1">Uncharacterized protein</fullName>
    </submittedName>
</protein>
<name>A0A4Y2B6B1_ARAVE</name>
<evidence type="ECO:0000313" key="2">
    <source>
        <dbReference type="Proteomes" id="UP000499080"/>
    </source>
</evidence>
<gene>
    <name evidence="1" type="ORF">AVEN_96080_1</name>
</gene>
<comment type="caution">
    <text evidence="1">The sequence shown here is derived from an EMBL/GenBank/DDBJ whole genome shotgun (WGS) entry which is preliminary data.</text>
</comment>
<dbReference type="AlphaFoldDB" id="A0A4Y2B6B1"/>
<sequence length="107" mass="12422">MAKAAKVKFALCTKEIWRYKEHDIEVLDDLQMWDELKKETEGLKSDLSESYLPCGDELYDIYQSFIGRKHMAIDILAKIRRVMAMAQESRESMKIEDSSKSGISRLS</sequence>
<proteinExistence type="predicted"/>
<dbReference type="EMBL" id="BGPR01000050">
    <property type="protein sequence ID" value="GBL86855.1"/>
    <property type="molecule type" value="Genomic_DNA"/>
</dbReference>
<evidence type="ECO:0000313" key="1">
    <source>
        <dbReference type="EMBL" id="GBL86855.1"/>
    </source>
</evidence>
<accession>A0A4Y2B6B1</accession>
<dbReference type="Proteomes" id="UP000499080">
    <property type="component" value="Unassembled WGS sequence"/>
</dbReference>
<organism evidence="1 2">
    <name type="scientific">Araneus ventricosus</name>
    <name type="common">Orbweaver spider</name>
    <name type="synonym">Epeira ventricosa</name>
    <dbReference type="NCBI Taxonomy" id="182803"/>
    <lineage>
        <taxon>Eukaryota</taxon>
        <taxon>Metazoa</taxon>
        <taxon>Ecdysozoa</taxon>
        <taxon>Arthropoda</taxon>
        <taxon>Chelicerata</taxon>
        <taxon>Arachnida</taxon>
        <taxon>Araneae</taxon>
        <taxon>Araneomorphae</taxon>
        <taxon>Entelegynae</taxon>
        <taxon>Araneoidea</taxon>
        <taxon>Araneidae</taxon>
        <taxon>Araneus</taxon>
    </lineage>
</organism>
<keyword evidence="2" id="KW-1185">Reference proteome</keyword>